<keyword evidence="2" id="KW-1185">Reference proteome</keyword>
<dbReference type="EMBL" id="CP088156">
    <property type="protein sequence ID" value="UFZ06776.1"/>
    <property type="molecule type" value="Genomic_DNA"/>
</dbReference>
<evidence type="ECO:0000313" key="2">
    <source>
        <dbReference type="Proteomes" id="UP001431010"/>
    </source>
</evidence>
<protein>
    <submittedName>
        <fullName evidence="1">Uncharacterized protein</fullName>
    </submittedName>
</protein>
<organism evidence="1 2">
    <name type="scientific">Bradyrhizobium ontarionense</name>
    <dbReference type="NCBI Taxonomy" id="2898149"/>
    <lineage>
        <taxon>Bacteria</taxon>
        <taxon>Pseudomonadati</taxon>
        <taxon>Pseudomonadota</taxon>
        <taxon>Alphaproteobacteria</taxon>
        <taxon>Hyphomicrobiales</taxon>
        <taxon>Nitrobacteraceae</taxon>
        <taxon>Bradyrhizobium</taxon>
    </lineage>
</organism>
<evidence type="ECO:0000313" key="1">
    <source>
        <dbReference type="EMBL" id="UFZ06776.1"/>
    </source>
</evidence>
<sequence length="116" mass="12319">MCELIEPLASMAGIDGAVAEKPPEKPAEKPASILLASILLDVLRNSGQQHQLQQPFATLPGVQAAMADIVRPVSPVIDTCEIEPPARELFKFGRDQTGADQIDTIVAGTRGLSQFA</sequence>
<accession>A0ABY3RIV3</accession>
<dbReference type="Proteomes" id="UP001431010">
    <property type="component" value="Chromosome"/>
</dbReference>
<reference evidence="1" key="1">
    <citation type="journal article" date="2024" name="Antonie Van Leeuwenhoek">
        <title>Bradyrhizobium ontarionense sp. nov., a novel bacterial symbiont isolated from Aeschynomene indica (Indian jointvetch), harbours photosynthesis, nitrogen fixation and nitrous oxide (N2O) reductase genes.</title>
        <authorList>
            <person name="Bromfield E.S.P."/>
            <person name="Cloutier S."/>
        </authorList>
    </citation>
    <scope>NUCLEOTIDE SEQUENCE</scope>
    <source>
        <strain evidence="1">A19</strain>
    </source>
</reference>
<name>A0ABY3RIV3_9BRAD</name>
<proteinExistence type="predicted"/>
<gene>
    <name evidence="1" type="ORF">LQG66_10940</name>
</gene>
<dbReference type="RefSeq" id="WP_231326233.1">
    <property type="nucleotide sequence ID" value="NZ_CP088156.1"/>
</dbReference>